<keyword evidence="2" id="KW-1185">Reference proteome</keyword>
<organism evidence="1 2">
    <name type="scientific">Ranitomeya imitator</name>
    <name type="common">mimic poison frog</name>
    <dbReference type="NCBI Taxonomy" id="111125"/>
    <lineage>
        <taxon>Eukaryota</taxon>
        <taxon>Metazoa</taxon>
        <taxon>Chordata</taxon>
        <taxon>Craniata</taxon>
        <taxon>Vertebrata</taxon>
        <taxon>Euteleostomi</taxon>
        <taxon>Amphibia</taxon>
        <taxon>Batrachia</taxon>
        <taxon>Anura</taxon>
        <taxon>Neobatrachia</taxon>
        <taxon>Hyloidea</taxon>
        <taxon>Dendrobatidae</taxon>
        <taxon>Dendrobatinae</taxon>
        <taxon>Ranitomeya</taxon>
    </lineage>
</organism>
<dbReference type="EMBL" id="CAUEEQ010019043">
    <property type="protein sequence ID" value="CAJ0941432.1"/>
    <property type="molecule type" value="Genomic_DNA"/>
</dbReference>
<evidence type="ECO:0000313" key="1">
    <source>
        <dbReference type="EMBL" id="CAJ0941432.1"/>
    </source>
</evidence>
<dbReference type="Proteomes" id="UP001176940">
    <property type="component" value="Unassembled WGS sequence"/>
</dbReference>
<gene>
    <name evidence="1" type="ORF">RIMI_LOCUS9257624</name>
</gene>
<proteinExistence type="predicted"/>
<evidence type="ECO:0000313" key="2">
    <source>
        <dbReference type="Proteomes" id="UP001176940"/>
    </source>
</evidence>
<name>A0ABN9LHA1_9NEOB</name>
<protein>
    <submittedName>
        <fullName evidence="1">Uncharacterized protein</fullName>
    </submittedName>
</protein>
<accession>A0ABN9LHA1</accession>
<reference evidence="1" key="1">
    <citation type="submission" date="2023-07" db="EMBL/GenBank/DDBJ databases">
        <authorList>
            <person name="Stuckert A."/>
        </authorList>
    </citation>
    <scope>NUCLEOTIDE SEQUENCE</scope>
</reference>
<sequence length="156" mass="16657">MKELLGELPTLPCPANEEEACLGDASHGCQPCLLHIATGKGLRQMSDSSMEAADSHGLFMTENDKDGMFTLFQCEAGTLSAGDTGTPLARLEAISGSEQCPGPVALEEAESSSLSAGLHREDASCSLAEQHHIQEDHLDIYTILLGPYKLRPQNVF</sequence>
<comment type="caution">
    <text evidence="1">The sequence shown here is derived from an EMBL/GenBank/DDBJ whole genome shotgun (WGS) entry which is preliminary data.</text>
</comment>